<reference evidence="2" key="1">
    <citation type="journal article" date="2020" name="Nature">
        <title>Giant virus diversity and host interactions through global metagenomics.</title>
        <authorList>
            <person name="Schulz F."/>
            <person name="Roux S."/>
            <person name="Paez-Espino D."/>
            <person name="Jungbluth S."/>
            <person name="Walsh D.A."/>
            <person name="Denef V.J."/>
            <person name="McMahon K.D."/>
            <person name="Konstantinidis K.T."/>
            <person name="Eloe-Fadrosh E.A."/>
            <person name="Kyrpides N.C."/>
            <person name="Woyke T."/>
        </authorList>
    </citation>
    <scope>NUCLEOTIDE SEQUENCE</scope>
    <source>
        <strain evidence="2">GVMAG-M-3300023184-167</strain>
    </source>
</reference>
<feature type="compositionally biased region" description="Low complexity" evidence="1">
    <location>
        <begin position="597"/>
        <end position="633"/>
    </location>
</feature>
<dbReference type="AlphaFoldDB" id="A0A6C0HSB5"/>
<accession>A0A6C0HSB5</accession>
<dbReference type="EMBL" id="MN740008">
    <property type="protein sequence ID" value="QHT83344.1"/>
    <property type="molecule type" value="Genomic_DNA"/>
</dbReference>
<proteinExistence type="predicted"/>
<organism evidence="2">
    <name type="scientific">viral metagenome</name>
    <dbReference type="NCBI Taxonomy" id="1070528"/>
    <lineage>
        <taxon>unclassified sequences</taxon>
        <taxon>metagenomes</taxon>
        <taxon>organismal metagenomes</taxon>
    </lineage>
</organism>
<evidence type="ECO:0000256" key="1">
    <source>
        <dbReference type="SAM" id="MobiDB-lite"/>
    </source>
</evidence>
<feature type="compositionally biased region" description="Basic and acidic residues" evidence="1">
    <location>
        <begin position="546"/>
        <end position="559"/>
    </location>
</feature>
<evidence type="ECO:0000313" key="2">
    <source>
        <dbReference type="EMBL" id="QHT83344.1"/>
    </source>
</evidence>
<feature type="region of interest" description="Disordered" evidence="1">
    <location>
        <begin position="574"/>
        <end position="675"/>
    </location>
</feature>
<protein>
    <submittedName>
        <fullName evidence="2">Uncharacterized protein</fullName>
    </submittedName>
</protein>
<feature type="region of interest" description="Disordered" evidence="1">
    <location>
        <begin position="481"/>
        <end position="559"/>
    </location>
</feature>
<feature type="compositionally biased region" description="Basic residues" evidence="1">
    <location>
        <begin position="644"/>
        <end position="675"/>
    </location>
</feature>
<sequence length="675" mass="76531">MSLSPLTQSRGSIGNVKSNVCCDYEPFDRRCPRPDGIDPKIQGGKDLLSRYYVAYQNNSIALLGHALKHFPNFGISCEDIDSGNPDRNVTLKMFTDAIESLLVSIKKCTTTRDNPITITLDMPVTPITSIKGINVGNITLGSGEFDNSSNYYDIGFYDSNGGMRSIGGDDMTMPSFVILFKKFSVGVNSVYVVYTIYPILVTPGYPLGNVFHGTKGYNPIRVNPNPILSRSHSNKYPEASHGLLALQFTQEMKTLTPRDFNIIQEDLGRVPINIDFSDTTITTLLWGPKTAELDDNSSGRKKSLTTMIRDINENPDNIIRSLEQPVIIDTGGSFYLATCEAHKSDNENILFCIYKCLNYETYKTNSVFINEDISFLQTQFDDPLFSRIKVFDCKKAIINMFDKIGENYIYLVTSVNLLLINSAKLNEETIQTSSLKNSQFKKWLRLTKKKSDILKQEAKKIKTEEVKVKIAERKEFARHQEARLQKEAAQQEFARQEAARQEAARQEAERQEAERQEAERQEAERQEAERQEAERLQQEAAQQEFARQEEARQEAERLQRLQQEAERLQRLQQEAASMEIVGVNPPQISKKRDRSARSNGSNNSARSNGSNKSARSNGSNKSARSNGSNNSARKLAKLTTRSPLTKRRGGYKKTKKMYRIRKTKYRKKSKGKSRK</sequence>
<name>A0A6C0HSB5_9ZZZZ</name>
<feature type="compositionally biased region" description="Basic and acidic residues" evidence="1">
    <location>
        <begin position="494"/>
        <end position="537"/>
    </location>
</feature>